<dbReference type="InterPro" id="IPR027806">
    <property type="entry name" value="HARBI1_dom"/>
</dbReference>
<dbReference type="PANTHER" id="PTHR22930:SF269">
    <property type="entry name" value="NUCLEASE HARBI1-LIKE PROTEIN"/>
    <property type="match status" value="1"/>
</dbReference>
<evidence type="ECO:0000256" key="1">
    <source>
        <dbReference type="ARBA" id="ARBA00001968"/>
    </source>
</evidence>
<name>A0A183GBK0_HELPZ</name>
<dbReference type="GO" id="GO:0004518">
    <property type="term" value="F:nuclease activity"/>
    <property type="evidence" value="ECO:0007669"/>
    <property type="project" value="UniProtKB-KW"/>
</dbReference>
<organism evidence="10 11">
    <name type="scientific">Heligmosomoides polygyrus</name>
    <name type="common">Parasitic roundworm</name>
    <dbReference type="NCBI Taxonomy" id="6339"/>
    <lineage>
        <taxon>Eukaryota</taxon>
        <taxon>Metazoa</taxon>
        <taxon>Ecdysozoa</taxon>
        <taxon>Nematoda</taxon>
        <taxon>Chromadorea</taxon>
        <taxon>Rhabditida</taxon>
        <taxon>Rhabditina</taxon>
        <taxon>Rhabditomorpha</taxon>
        <taxon>Strongyloidea</taxon>
        <taxon>Heligmosomidae</taxon>
        <taxon>Heligmosomoides</taxon>
    </lineage>
</organism>
<keyword evidence="10" id="KW-1185">Reference proteome</keyword>
<dbReference type="PANTHER" id="PTHR22930">
    <property type="match status" value="1"/>
</dbReference>
<reference evidence="9 10" key="1">
    <citation type="submission" date="2018-11" db="EMBL/GenBank/DDBJ databases">
        <authorList>
            <consortium name="Pathogen Informatics"/>
        </authorList>
    </citation>
    <scope>NUCLEOTIDE SEQUENCE [LARGE SCALE GENOMIC DNA]</scope>
</reference>
<keyword evidence="5" id="KW-0479">Metal-binding</keyword>
<dbReference type="AlphaFoldDB" id="A0A183GBK0"/>
<evidence type="ECO:0000313" key="11">
    <source>
        <dbReference type="WBParaSite" id="HPBE_0001948501-mRNA-1"/>
    </source>
</evidence>
<evidence type="ECO:0000256" key="6">
    <source>
        <dbReference type="ARBA" id="ARBA00022801"/>
    </source>
</evidence>
<dbReference type="EMBL" id="UZAH01031398">
    <property type="protein sequence ID" value="VDP15267.1"/>
    <property type="molecule type" value="Genomic_DNA"/>
</dbReference>
<keyword evidence="6" id="KW-0378">Hydrolase</keyword>
<accession>A0A3P8AM06</accession>
<dbReference type="InterPro" id="IPR045249">
    <property type="entry name" value="HARBI1-like"/>
</dbReference>
<protein>
    <submittedName>
        <fullName evidence="11">DDE Tnp4 domain-containing protein</fullName>
    </submittedName>
</protein>
<dbReference type="Pfam" id="PF13359">
    <property type="entry name" value="DDE_Tnp_4"/>
    <property type="match status" value="1"/>
</dbReference>
<evidence type="ECO:0000256" key="7">
    <source>
        <dbReference type="ARBA" id="ARBA00023242"/>
    </source>
</evidence>
<comment type="subcellular location">
    <subcellularLocation>
        <location evidence="2">Nucleus</location>
    </subcellularLocation>
</comment>
<evidence type="ECO:0000313" key="10">
    <source>
        <dbReference type="Proteomes" id="UP000050761"/>
    </source>
</evidence>
<dbReference type="GO" id="GO:0005634">
    <property type="term" value="C:nucleus"/>
    <property type="evidence" value="ECO:0007669"/>
    <property type="project" value="UniProtKB-SubCell"/>
</dbReference>
<comment type="similarity">
    <text evidence="3">Belongs to the HARBI1 family.</text>
</comment>
<evidence type="ECO:0000256" key="5">
    <source>
        <dbReference type="ARBA" id="ARBA00022723"/>
    </source>
</evidence>
<dbReference type="OrthoDB" id="5822470at2759"/>
<evidence type="ECO:0000256" key="3">
    <source>
        <dbReference type="ARBA" id="ARBA00006958"/>
    </source>
</evidence>
<accession>A0A183GBK0</accession>
<keyword evidence="7" id="KW-0539">Nucleus</keyword>
<evidence type="ECO:0000256" key="2">
    <source>
        <dbReference type="ARBA" id="ARBA00004123"/>
    </source>
</evidence>
<dbReference type="Proteomes" id="UP000050761">
    <property type="component" value="Unassembled WGS sequence"/>
</dbReference>
<sequence length="455" mass="52307">MVLSHFRFGSFQESRNFPWICVTTAILYDVEEEEDMHIEQLWTLDSLGINEDHQPTADSGLEDRILDNRTICEKSLLVCLEIADLESRRTERRFYVRPSHLDTVDRRFMTFDNYLVSLDHTQFHEYTRLTPQEFAQLHSRLAHRLEHLSSHRMPVSSHHRLAITLRFLGHGASFVALAHEVRLGRSTAMKIVYECCRAIIDEFWSETFPVPSAADWQRSADQFRSLWRYPRGVGSIDGKHFRCYAPRNSGSANFNYKGYFSIVLLAVVNGGYRILAFDLGGRGRNSDSALFRTSPLKRFLEGAVGQFPYGGDLAGEGHVDYHILADGGFAQATWMQRPFRQAEASSDPLKGHFNECFSSARRIVESVFGIICARFRVFQRPLIGSEDNCKLIIAAALVLHNLLARDVRPEAMLRRFPPLAAPENREQFSRALERREAQDQRLRMVEFFAKRDGLK</sequence>
<gene>
    <name evidence="9" type="ORF">HPBE_LOCUS19484</name>
</gene>
<proteinExistence type="inferred from homology"/>
<comment type="cofactor">
    <cofactor evidence="1">
        <name>a divalent metal cation</name>
        <dbReference type="ChEBI" id="CHEBI:60240"/>
    </cofactor>
</comment>
<evidence type="ECO:0000256" key="4">
    <source>
        <dbReference type="ARBA" id="ARBA00022722"/>
    </source>
</evidence>
<reference evidence="11" key="2">
    <citation type="submission" date="2019-09" db="UniProtKB">
        <authorList>
            <consortium name="WormBaseParasite"/>
        </authorList>
    </citation>
    <scope>IDENTIFICATION</scope>
</reference>
<feature type="domain" description="DDE Tnp4" evidence="8">
    <location>
        <begin position="236"/>
        <end position="401"/>
    </location>
</feature>
<dbReference type="GO" id="GO:0046872">
    <property type="term" value="F:metal ion binding"/>
    <property type="evidence" value="ECO:0007669"/>
    <property type="project" value="UniProtKB-KW"/>
</dbReference>
<evidence type="ECO:0000313" key="9">
    <source>
        <dbReference type="EMBL" id="VDP15267.1"/>
    </source>
</evidence>
<keyword evidence="4" id="KW-0540">Nuclease</keyword>
<dbReference type="GO" id="GO:0016787">
    <property type="term" value="F:hydrolase activity"/>
    <property type="evidence" value="ECO:0007669"/>
    <property type="project" value="UniProtKB-KW"/>
</dbReference>
<evidence type="ECO:0000259" key="8">
    <source>
        <dbReference type="Pfam" id="PF13359"/>
    </source>
</evidence>
<dbReference type="WBParaSite" id="HPBE_0001948501-mRNA-1">
    <property type="protein sequence ID" value="HPBE_0001948501-mRNA-1"/>
    <property type="gene ID" value="HPBE_0001948501"/>
</dbReference>